<organism evidence="11 12">
    <name type="scientific">Candidatus Avelusimicrobium gallicola</name>
    <dbReference type="NCBI Taxonomy" id="2562704"/>
    <lineage>
        <taxon>Bacteria</taxon>
        <taxon>Pseudomonadati</taxon>
        <taxon>Elusimicrobiota</taxon>
        <taxon>Elusimicrobia</taxon>
        <taxon>Elusimicrobiales</taxon>
        <taxon>Elusimicrobiaceae</taxon>
        <taxon>Candidatus Avelusimicrobium</taxon>
    </lineage>
</organism>
<sequence>MSNQNEILDVSQLPEESAGLEAALRPTTLDEFVGQDKLKENLRIFIAAAKSRKEALDHCLFYAPPGLGKTTLANILAKEMGVNIKVTSGPVLARPGDLAAMLTTELSDGDILFIDEIHRLNPAVEEALYPAMEDFTFFINTGKGAGSTTLKLAVPRFTLVGATTRSGLLTGPLRDRFGIVFNLGFYEVPEITDILERSARLLAIQADREGLTELAKRSRGTPRIANRLLRRARDFAQVKGNGVITREIAKTAMDSLDIDEEGLDSVDKRILEALIDRFSGGPVGVDNLAIAVSEAVDTLTDVIEPFLIKAGFIARTPRGRVATRKAYDHLGRKQHTDLLF</sequence>
<dbReference type="GO" id="GO:0048476">
    <property type="term" value="C:Holliday junction resolvase complex"/>
    <property type="evidence" value="ECO:0007669"/>
    <property type="project" value="UniProtKB-UniRule"/>
</dbReference>
<name>A0A1Y4DCL0_9BACT</name>
<dbReference type="GO" id="GO:0000400">
    <property type="term" value="F:four-way junction DNA binding"/>
    <property type="evidence" value="ECO:0007669"/>
    <property type="project" value="UniProtKB-UniRule"/>
</dbReference>
<evidence type="ECO:0000256" key="3">
    <source>
        <dbReference type="ARBA" id="ARBA00022763"/>
    </source>
</evidence>
<dbReference type="EC" id="3.6.4.-" evidence="9"/>
<feature type="binding site" evidence="9">
    <location>
        <begin position="133"/>
        <end position="135"/>
    </location>
    <ligand>
        <name>ATP</name>
        <dbReference type="ChEBI" id="CHEBI:30616"/>
    </ligand>
</feature>
<dbReference type="GO" id="GO:0016887">
    <property type="term" value="F:ATP hydrolysis activity"/>
    <property type="evidence" value="ECO:0007669"/>
    <property type="project" value="RHEA"/>
</dbReference>
<keyword evidence="11" id="KW-0347">Helicase</keyword>
<evidence type="ECO:0000256" key="1">
    <source>
        <dbReference type="ARBA" id="ARBA00022490"/>
    </source>
</evidence>
<dbReference type="CDD" id="cd00009">
    <property type="entry name" value="AAA"/>
    <property type="match status" value="1"/>
</dbReference>
<dbReference type="InterPro" id="IPR041445">
    <property type="entry name" value="AAA_lid_4"/>
</dbReference>
<feature type="binding site" evidence="9">
    <location>
        <position position="24"/>
    </location>
    <ligand>
        <name>ATP</name>
        <dbReference type="ChEBI" id="CHEBI:30616"/>
    </ligand>
</feature>
<dbReference type="SMART" id="SM00382">
    <property type="entry name" value="AAA"/>
    <property type="match status" value="1"/>
</dbReference>
<comment type="caution">
    <text evidence="9">Lacks conserved residue(s) required for the propagation of feature annotation.</text>
</comment>
<reference evidence="12" key="1">
    <citation type="submission" date="2017-04" db="EMBL/GenBank/DDBJ databases">
        <title>Function of individual gut microbiota members based on whole genome sequencing of pure cultures obtained from chicken caecum.</title>
        <authorList>
            <person name="Medvecky M."/>
            <person name="Cejkova D."/>
            <person name="Polansky O."/>
            <person name="Karasova D."/>
            <person name="Kubasova T."/>
            <person name="Cizek A."/>
            <person name="Rychlik I."/>
        </authorList>
    </citation>
    <scope>NUCLEOTIDE SEQUENCE [LARGE SCALE GENOMIC DNA]</scope>
    <source>
        <strain evidence="12">An273</strain>
    </source>
</reference>
<feature type="binding site" evidence="9">
    <location>
        <position position="176"/>
    </location>
    <ligand>
        <name>ATP</name>
        <dbReference type="ChEBI" id="CHEBI:30616"/>
    </ligand>
</feature>
<dbReference type="InterPro" id="IPR027417">
    <property type="entry name" value="P-loop_NTPase"/>
</dbReference>
<keyword evidence="2 9" id="KW-0547">Nucleotide-binding</keyword>
<keyword evidence="1 9" id="KW-0963">Cytoplasm</keyword>
<dbReference type="InterPro" id="IPR008824">
    <property type="entry name" value="RuvB-like_N"/>
</dbReference>
<keyword evidence="12" id="KW-1185">Reference proteome</keyword>
<dbReference type="PANTHER" id="PTHR42848">
    <property type="match status" value="1"/>
</dbReference>
<dbReference type="InterPro" id="IPR036390">
    <property type="entry name" value="WH_DNA-bd_sf"/>
</dbReference>
<dbReference type="Pfam" id="PF05496">
    <property type="entry name" value="RuvB_N"/>
    <property type="match status" value="1"/>
</dbReference>
<feature type="binding site" evidence="9">
    <location>
        <position position="66"/>
    </location>
    <ligand>
        <name>ATP</name>
        <dbReference type="ChEBI" id="CHEBI:30616"/>
    </ligand>
</feature>
<comment type="similarity">
    <text evidence="9">Belongs to the RuvB family.</text>
</comment>
<feature type="region of interest" description="Head domain (RuvB-H)" evidence="9">
    <location>
        <begin position="260"/>
        <end position="340"/>
    </location>
</feature>
<evidence type="ECO:0000256" key="4">
    <source>
        <dbReference type="ARBA" id="ARBA00022801"/>
    </source>
</evidence>
<evidence type="ECO:0000256" key="7">
    <source>
        <dbReference type="ARBA" id="ARBA00023172"/>
    </source>
</evidence>
<evidence type="ECO:0000313" key="11">
    <source>
        <dbReference type="EMBL" id="OUO56615.1"/>
    </source>
</evidence>
<dbReference type="InterPro" id="IPR036388">
    <property type="entry name" value="WH-like_DNA-bd_sf"/>
</dbReference>
<dbReference type="PANTHER" id="PTHR42848:SF1">
    <property type="entry name" value="HOLLIDAY JUNCTION BRANCH MIGRATION COMPLEX SUBUNIT RUVB"/>
    <property type="match status" value="1"/>
</dbReference>
<feature type="binding site" evidence="9">
    <location>
        <position position="186"/>
    </location>
    <ligand>
        <name>ATP</name>
        <dbReference type="ChEBI" id="CHEBI:30616"/>
    </ligand>
</feature>
<feature type="binding site" evidence="9">
    <location>
        <position position="70"/>
    </location>
    <ligand>
        <name>ATP</name>
        <dbReference type="ChEBI" id="CHEBI:30616"/>
    </ligand>
</feature>
<feature type="region of interest" description="Small ATPAse domain (RuvB-S)" evidence="9">
    <location>
        <begin position="187"/>
        <end position="257"/>
    </location>
</feature>
<keyword evidence="4 9" id="KW-0378">Hydrolase</keyword>
<evidence type="ECO:0000256" key="8">
    <source>
        <dbReference type="ARBA" id="ARBA00023204"/>
    </source>
</evidence>
<dbReference type="GO" id="GO:0006310">
    <property type="term" value="P:DNA recombination"/>
    <property type="evidence" value="ECO:0007669"/>
    <property type="project" value="UniProtKB-UniRule"/>
</dbReference>
<feature type="binding site" evidence="9">
    <location>
        <position position="320"/>
    </location>
    <ligand>
        <name>DNA</name>
        <dbReference type="ChEBI" id="CHEBI:16991"/>
    </ligand>
</feature>
<dbReference type="Pfam" id="PF05491">
    <property type="entry name" value="WHD_RuvB"/>
    <property type="match status" value="1"/>
</dbReference>
<proteinExistence type="inferred from homology"/>
<dbReference type="Pfam" id="PF17864">
    <property type="entry name" value="AAA_lid_4"/>
    <property type="match status" value="1"/>
</dbReference>
<dbReference type="Gene3D" id="1.10.8.60">
    <property type="match status" value="1"/>
</dbReference>
<comment type="caution">
    <text evidence="11">The sequence shown here is derived from an EMBL/GenBank/DDBJ whole genome shotgun (WGS) entry which is preliminary data.</text>
</comment>
<feature type="binding site" evidence="9">
    <location>
        <position position="71"/>
    </location>
    <ligand>
        <name>ATP</name>
        <dbReference type="ChEBI" id="CHEBI:30616"/>
    </ligand>
</feature>
<feature type="domain" description="AAA+ ATPase" evidence="10">
    <location>
        <begin position="55"/>
        <end position="187"/>
    </location>
</feature>
<dbReference type="OrthoDB" id="9804478at2"/>
<comment type="function">
    <text evidence="9">The RuvA-RuvB-RuvC complex processes Holliday junction (HJ) DNA during genetic recombination and DNA repair, while the RuvA-RuvB complex plays an important role in the rescue of blocked DNA replication forks via replication fork reversal (RFR). RuvA specifically binds to HJ cruciform DNA, conferring on it an open structure. The RuvB hexamer acts as an ATP-dependent pump, pulling dsDNA into and through the RuvAB complex. RuvB forms 2 homohexamers on either side of HJ DNA bound by 1 or 2 RuvA tetramers; 4 subunits per hexamer contact DNA at a time. Coordinated motions by a converter formed by DNA-disengaged RuvB subunits stimulates ATP hydrolysis and nucleotide exchange. Immobilization of the converter enables RuvB to convert the ATP-contained energy into a lever motion, pulling 2 nucleotides of DNA out of the RuvA tetramer per ATP hydrolyzed, thus driving DNA branch migration. The RuvB motors rotate together with the DNA substrate, which together with the progressing nucleotide cycle form the mechanistic basis for DNA recombination by continuous HJ branch migration. Branch migration allows RuvC to scan DNA until it finds its consensus sequence, where it cleaves and resolves cruciform DNA.</text>
</comment>
<dbReference type="Gene3D" id="3.40.50.300">
    <property type="entry name" value="P-loop containing nucleotide triphosphate hydrolases"/>
    <property type="match status" value="1"/>
</dbReference>
<keyword evidence="3 9" id="KW-0227">DNA damage</keyword>
<accession>A0A1Y4DCL0</accession>
<dbReference type="SUPFAM" id="SSF52540">
    <property type="entry name" value="P-loop containing nucleoside triphosphate hydrolases"/>
    <property type="match status" value="1"/>
</dbReference>
<keyword evidence="8 9" id="KW-0234">DNA repair</keyword>
<feature type="binding site" evidence="9">
    <location>
        <position position="25"/>
    </location>
    <ligand>
        <name>ATP</name>
        <dbReference type="ChEBI" id="CHEBI:30616"/>
    </ligand>
</feature>
<gene>
    <name evidence="9" type="primary">ruvB</name>
    <name evidence="11" type="ORF">B5F75_05335</name>
</gene>
<comment type="domain">
    <text evidence="9">Has 3 domains, the large (RuvB-L) and small ATPase (RuvB-S) domains and the C-terminal head (RuvB-H) domain. The head domain binds DNA, while the ATPase domains jointly bind ATP, ADP or are empty depending on the state of the subunit in the translocation cycle. During a single DNA translocation step the structure of each domain remains the same, but their relative positions change.</text>
</comment>
<evidence type="ECO:0000256" key="6">
    <source>
        <dbReference type="ARBA" id="ARBA00023125"/>
    </source>
</evidence>
<feature type="binding site" evidence="9">
    <location>
        <position position="69"/>
    </location>
    <ligand>
        <name>ATP</name>
        <dbReference type="ChEBI" id="CHEBI:30616"/>
    </ligand>
</feature>
<dbReference type="NCBIfam" id="NF000868">
    <property type="entry name" value="PRK00080.1"/>
    <property type="match status" value="1"/>
</dbReference>
<dbReference type="EMBL" id="NFJD01000003">
    <property type="protein sequence ID" value="OUO56615.1"/>
    <property type="molecule type" value="Genomic_DNA"/>
</dbReference>
<dbReference type="InterPro" id="IPR008823">
    <property type="entry name" value="RuvB_wg_C"/>
</dbReference>
<comment type="subcellular location">
    <subcellularLocation>
        <location evidence="9">Cytoplasm</location>
    </subcellularLocation>
</comment>
<comment type="catalytic activity">
    <reaction evidence="9">
        <text>ATP + H2O = ADP + phosphate + H(+)</text>
        <dbReference type="Rhea" id="RHEA:13065"/>
        <dbReference type="ChEBI" id="CHEBI:15377"/>
        <dbReference type="ChEBI" id="CHEBI:15378"/>
        <dbReference type="ChEBI" id="CHEBI:30616"/>
        <dbReference type="ChEBI" id="CHEBI:43474"/>
        <dbReference type="ChEBI" id="CHEBI:456216"/>
    </reaction>
</comment>
<feature type="binding site" evidence="9">
    <location>
        <position position="223"/>
    </location>
    <ligand>
        <name>ATP</name>
        <dbReference type="ChEBI" id="CHEBI:30616"/>
    </ligand>
</feature>
<evidence type="ECO:0000313" key="12">
    <source>
        <dbReference type="Proteomes" id="UP000196368"/>
    </source>
</evidence>
<evidence type="ECO:0000256" key="9">
    <source>
        <dbReference type="HAMAP-Rule" id="MF_00016"/>
    </source>
</evidence>
<keyword evidence="5 9" id="KW-0067">ATP-binding</keyword>
<dbReference type="Proteomes" id="UP000196368">
    <property type="component" value="Unassembled WGS sequence"/>
</dbReference>
<dbReference type="InterPro" id="IPR003593">
    <property type="entry name" value="AAA+_ATPase"/>
</dbReference>
<evidence type="ECO:0000256" key="5">
    <source>
        <dbReference type="ARBA" id="ARBA00022840"/>
    </source>
</evidence>
<keyword evidence="6 9" id="KW-0238">DNA-binding</keyword>
<dbReference type="SUPFAM" id="SSF46785">
    <property type="entry name" value="Winged helix' DNA-binding domain"/>
    <property type="match status" value="1"/>
</dbReference>
<keyword evidence="7 9" id="KW-0233">DNA recombination</keyword>
<feature type="binding site" evidence="9">
    <location>
        <position position="70"/>
    </location>
    <ligand>
        <name>Mg(2+)</name>
        <dbReference type="ChEBI" id="CHEBI:18420"/>
    </ligand>
</feature>
<feature type="binding site" evidence="9">
    <location>
        <position position="315"/>
    </location>
    <ligand>
        <name>DNA</name>
        <dbReference type="ChEBI" id="CHEBI:16991"/>
    </ligand>
</feature>
<dbReference type="Gene3D" id="1.10.10.10">
    <property type="entry name" value="Winged helix-like DNA-binding domain superfamily/Winged helix DNA-binding domain"/>
    <property type="match status" value="1"/>
</dbReference>
<dbReference type="GO" id="GO:0009378">
    <property type="term" value="F:four-way junction helicase activity"/>
    <property type="evidence" value="ECO:0007669"/>
    <property type="project" value="InterPro"/>
</dbReference>
<dbReference type="HAMAP" id="MF_00016">
    <property type="entry name" value="DNA_HJ_migration_RuvB"/>
    <property type="match status" value="1"/>
</dbReference>
<evidence type="ECO:0000256" key="2">
    <source>
        <dbReference type="ARBA" id="ARBA00022741"/>
    </source>
</evidence>
<dbReference type="GO" id="GO:0006281">
    <property type="term" value="P:DNA repair"/>
    <property type="evidence" value="ECO:0007669"/>
    <property type="project" value="UniProtKB-UniRule"/>
</dbReference>
<evidence type="ECO:0000259" key="10">
    <source>
        <dbReference type="SMART" id="SM00382"/>
    </source>
</evidence>
<dbReference type="InterPro" id="IPR004605">
    <property type="entry name" value="DNA_helicase_Holl-junc_RuvB"/>
</dbReference>
<dbReference type="AlphaFoldDB" id="A0A1Y4DCL0"/>
<comment type="subunit">
    <text evidence="9">Homohexamer. Forms an RuvA(8)-RuvB(12)-Holliday junction (HJ) complex. HJ DNA is sandwiched between 2 RuvA tetramers; dsDNA enters through RuvA and exits via RuvB. An RuvB hexamer assembles on each DNA strand where it exits the tetramer. Each RuvB hexamer is contacted by two RuvA subunits (via domain III) on 2 adjacent RuvB subunits; this complex drives branch migration. In the full resolvosome a probable DNA-RuvA(4)-RuvB(12)-RuvC(2) complex forms which resolves the HJ.</text>
</comment>
<dbReference type="GO" id="GO:0005737">
    <property type="term" value="C:cytoplasm"/>
    <property type="evidence" value="ECO:0007669"/>
    <property type="project" value="UniProtKB-SubCell"/>
</dbReference>
<dbReference type="NCBIfam" id="TIGR00635">
    <property type="entry name" value="ruvB"/>
    <property type="match status" value="1"/>
</dbReference>
<dbReference type="RefSeq" id="WP_087288711.1">
    <property type="nucleotide sequence ID" value="NZ_NFJD01000003.1"/>
</dbReference>
<dbReference type="GO" id="GO:0005524">
    <property type="term" value="F:ATP binding"/>
    <property type="evidence" value="ECO:0007669"/>
    <property type="project" value="UniProtKB-UniRule"/>
</dbReference>
<protein>
    <recommendedName>
        <fullName evidence="9">Holliday junction branch migration complex subunit RuvB</fullName>
        <ecNumber evidence="9">3.6.4.-</ecNumber>
    </recommendedName>
</protein>